<feature type="compositionally biased region" description="Basic and acidic residues" evidence="1">
    <location>
        <begin position="122"/>
        <end position="139"/>
    </location>
</feature>
<dbReference type="EMBL" id="CADCVM010000445">
    <property type="protein sequence ID" value="CAA9526992.1"/>
    <property type="molecule type" value="Genomic_DNA"/>
</dbReference>
<feature type="compositionally biased region" description="Basic and acidic residues" evidence="1">
    <location>
        <begin position="61"/>
        <end position="70"/>
    </location>
</feature>
<feature type="compositionally biased region" description="Basic residues" evidence="1">
    <location>
        <begin position="17"/>
        <end position="41"/>
    </location>
</feature>
<organism evidence="2">
    <name type="scientific">uncultured Rubrobacteraceae bacterium</name>
    <dbReference type="NCBI Taxonomy" id="349277"/>
    <lineage>
        <taxon>Bacteria</taxon>
        <taxon>Bacillati</taxon>
        <taxon>Actinomycetota</taxon>
        <taxon>Rubrobacteria</taxon>
        <taxon>Rubrobacterales</taxon>
        <taxon>Rubrobacteraceae</taxon>
        <taxon>environmental samples</taxon>
    </lineage>
</organism>
<proteinExistence type="predicted"/>
<feature type="compositionally biased region" description="Basic residues" evidence="1">
    <location>
        <begin position="97"/>
        <end position="106"/>
    </location>
</feature>
<reference evidence="2" key="1">
    <citation type="submission" date="2020-02" db="EMBL/GenBank/DDBJ databases">
        <authorList>
            <person name="Meier V. D."/>
        </authorList>
    </citation>
    <scope>NUCLEOTIDE SEQUENCE</scope>
    <source>
        <strain evidence="2">AVDCRST_MAG05</strain>
    </source>
</reference>
<feature type="compositionally biased region" description="Gly residues" evidence="1">
    <location>
        <begin position="263"/>
        <end position="274"/>
    </location>
</feature>
<feature type="region of interest" description="Disordered" evidence="1">
    <location>
        <begin position="1"/>
        <end position="283"/>
    </location>
</feature>
<accession>A0A6J4TM16</accession>
<dbReference type="AlphaFoldDB" id="A0A6J4TM16"/>
<feature type="compositionally biased region" description="Basic residues" evidence="1">
    <location>
        <begin position="166"/>
        <end position="194"/>
    </location>
</feature>
<feature type="compositionally biased region" description="Low complexity" evidence="1">
    <location>
        <begin position="227"/>
        <end position="240"/>
    </location>
</feature>
<feature type="compositionally biased region" description="Basic residues" evidence="1">
    <location>
        <begin position="1"/>
        <end position="10"/>
    </location>
</feature>
<feature type="compositionally biased region" description="Basic residues" evidence="1">
    <location>
        <begin position="215"/>
        <end position="226"/>
    </location>
</feature>
<name>A0A6J4TM16_9ACTN</name>
<feature type="non-terminal residue" evidence="2">
    <location>
        <position position="1"/>
    </location>
</feature>
<protein>
    <submittedName>
        <fullName evidence="2">Uncharacterized protein</fullName>
    </submittedName>
</protein>
<gene>
    <name evidence="2" type="ORF">AVDCRST_MAG05-4061</name>
</gene>
<sequence length="283" mass="30795">RRHLLHRRLRPRDGLPGRRRPVQVPRRRLGRAVGARRRRRRGDPGDGELQLRPARPRPHGRREDRGGDRRGPHRRRRGQGPPATRRRGRAGQGGHVHGLRVLRLGRRRDGGALRRAGQHPRRAGDGRCHGEDLRGDRGRPRGAAAGGARRGAGGRGRLAGGAVRGAARRARGRRVRWGQRQGHRPAGRRPSGSHKRADPHPGSPHAVLRGDGTRGRGRHRRGRARAGSRLIEDPGLPAGGRPRRRGALQGPHRLYGDGELRGEGAGAGVPGPGGARVHEGEGV</sequence>
<evidence type="ECO:0000313" key="2">
    <source>
        <dbReference type="EMBL" id="CAA9526992.1"/>
    </source>
</evidence>
<evidence type="ECO:0000256" key="1">
    <source>
        <dbReference type="SAM" id="MobiDB-lite"/>
    </source>
</evidence>
<feature type="compositionally biased region" description="Basic residues" evidence="1">
    <location>
        <begin position="71"/>
        <end position="89"/>
    </location>
</feature>
<feature type="compositionally biased region" description="Gly residues" evidence="1">
    <location>
        <begin position="144"/>
        <end position="163"/>
    </location>
</feature>
<feature type="non-terminal residue" evidence="2">
    <location>
        <position position="283"/>
    </location>
</feature>